<evidence type="ECO:0000256" key="1">
    <source>
        <dbReference type="SAM" id="MobiDB-lite"/>
    </source>
</evidence>
<feature type="region of interest" description="Disordered" evidence="1">
    <location>
        <begin position="29"/>
        <end position="63"/>
    </location>
</feature>
<accession>A0A8D0FZ19</accession>
<feature type="region of interest" description="Disordered" evidence="1">
    <location>
        <begin position="1"/>
        <end position="20"/>
    </location>
</feature>
<feature type="compositionally biased region" description="Basic and acidic residues" evidence="1">
    <location>
        <begin position="37"/>
        <end position="48"/>
    </location>
</feature>
<sequence>MSAAPVRSPTLRPHRMKKDESFLGKLGGTLARKKKAKEGEFARAEGRKASAPGRARGTSAGLASPLRCLPSRNTALLLLL</sequence>
<name>A0A8D0FZ19_STROC</name>
<dbReference type="Proteomes" id="UP000694551">
    <property type="component" value="Unplaced"/>
</dbReference>
<proteinExistence type="predicted"/>
<evidence type="ECO:0000313" key="3">
    <source>
        <dbReference type="Proteomes" id="UP000694551"/>
    </source>
</evidence>
<reference evidence="2" key="2">
    <citation type="submission" date="2025-09" db="UniProtKB">
        <authorList>
            <consortium name="Ensembl"/>
        </authorList>
    </citation>
    <scope>IDENTIFICATION</scope>
</reference>
<protein>
    <submittedName>
        <fullName evidence="2">Uncharacterized protein</fullName>
    </submittedName>
</protein>
<organism evidence="2 3">
    <name type="scientific">Strix occidentalis caurina</name>
    <name type="common">northern spotted owl</name>
    <dbReference type="NCBI Taxonomy" id="311401"/>
    <lineage>
        <taxon>Eukaryota</taxon>
        <taxon>Metazoa</taxon>
        <taxon>Chordata</taxon>
        <taxon>Craniata</taxon>
        <taxon>Vertebrata</taxon>
        <taxon>Euteleostomi</taxon>
        <taxon>Archelosauria</taxon>
        <taxon>Archosauria</taxon>
        <taxon>Dinosauria</taxon>
        <taxon>Saurischia</taxon>
        <taxon>Theropoda</taxon>
        <taxon>Coelurosauria</taxon>
        <taxon>Aves</taxon>
        <taxon>Neognathae</taxon>
        <taxon>Neoaves</taxon>
        <taxon>Telluraves</taxon>
        <taxon>Strigiformes</taxon>
        <taxon>Strigidae</taxon>
        <taxon>Strix</taxon>
    </lineage>
</organism>
<keyword evidence="3" id="KW-1185">Reference proteome</keyword>
<dbReference type="Ensembl" id="ENSSOCT00000021606.1">
    <property type="protein sequence ID" value="ENSSOCP00000021080.1"/>
    <property type="gene ID" value="ENSSOCG00000015732.1"/>
</dbReference>
<dbReference type="AlphaFoldDB" id="A0A8D0FZ19"/>
<evidence type="ECO:0000313" key="2">
    <source>
        <dbReference type="Ensembl" id="ENSSOCP00000021080.1"/>
    </source>
</evidence>
<reference evidence="2" key="1">
    <citation type="submission" date="2025-08" db="UniProtKB">
        <authorList>
            <consortium name="Ensembl"/>
        </authorList>
    </citation>
    <scope>IDENTIFICATION</scope>
</reference>